<name>A0A7J8JIJ3_ROUAE</name>
<feature type="region of interest" description="Disordered" evidence="1">
    <location>
        <begin position="165"/>
        <end position="189"/>
    </location>
</feature>
<evidence type="ECO:0000256" key="1">
    <source>
        <dbReference type="SAM" id="MobiDB-lite"/>
    </source>
</evidence>
<organism evidence="3 4">
    <name type="scientific">Rousettus aegyptiacus</name>
    <name type="common">Egyptian fruit bat</name>
    <name type="synonym">Pteropus aegyptiacus</name>
    <dbReference type="NCBI Taxonomy" id="9407"/>
    <lineage>
        <taxon>Eukaryota</taxon>
        <taxon>Metazoa</taxon>
        <taxon>Chordata</taxon>
        <taxon>Craniata</taxon>
        <taxon>Vertebrata</taxon>
        <taxon>Euteleostomi</taxon>
        <taxon>Mammalia</taxon>
        <taxon>Eutheria</taxon>
        <taxon>Laurasiatheria</taxon>
        <taxon>Chiroptera</taxon>
        <taxon>Yinpterochiroptera</taxon>
        <taxon>Pteropodoidea</taxon>
        <taxon>Pteropodidae</taxon>
        <taxon>Rousettinae</taxon>
        <taxon>Rousettus</taxon>
    </lineage>
</organism>
<feature type="signal peptide" evidence="2">
    <location>
        <begin position="1"/>
        <end position="18"/>
    </location>
</feature>
<dbReference type="Proteomes" id="UP000593571">
    <property type="component" value="Unassembled WGS sequence"/>
</dbReference>
<dbReference type="EMBL" id="JACASE010000002">
    <property type="protein sequence ID" value="KAF6496135.1"/>
    <property type="molecule type" value="Genomic_DNA"/>
</dbReference>
<gene>
    <name evidence="3" type="ORF">HJG63_010365</name>
</gene>
<sequence>MWAQDSQTFLLWCLVCWGQLCPRCGFTHGPRTRWAPGKPSLCPEPSDCFSVPFTGGTQLHVAVTRKCTGLTFAPRPPAVFSLPLQGPPAQPCPDLLPASVDPEIWIRADLPRREPDVLAGSGLAQPGRPRRRHPALCLRRTQVPAHLPDLLTLGLVAHGKKDARATGGARALRKPPRRVSQLSPFRGLD</sequence>
<proteinExistence type="predicted"/>
<protein>
    <submittedName>
        <fullName evidence="3">Uncharacterized protein</fullName>
    </submittedName>
</protein>
<keyword evidence="4" id="KW-1185">Reference proteome</keyword>
<reference evidence="3 4" key="1">
    <citation type="journal article" date="2020" name="Nature">
        <title>Six reference-quality genomes reveal evolution of bat adaptations.</title>
        <authorList>
            <person name="Jebb D."/>
            <person name="Huang Z."/>
            <person name="Pippel M."/>
            <person name="Hughes G.M."/>
            <person name="Lavrichenko K."/>
            <person name="Devanna P."/>
            <person name="Winkler S."/>
            <person name="Jermiin L.S."/>
            <person name="Skirmuntt E.C."/>
            <person name="Katzourakis A."/>
            <person name="Burkitt-Gray L."/>
            <person name="Ray D.A."/>
            <person name="Sullivan K.A.M."/>
            <person name="Roscito J.G."/>
            <person name="Kirilenko B.M."/>
            <person name="Davalos L.M."/>
            <person name="Corthals A.P."/>
            <person name="Power M.L."/>
            <person name="Jones G."/>
            <person name="Ransome R.D."/>
            <person name="Dechmann D.K.N."/>
            <person name="Locatelli A.G."/>
            <person name="Puechmaille S.J."/>
            <person name="Fedrigo O."/>
            <person name="Jarvis E.D."/>
            <person name="Hiller M."/>
            <person name="Vernes S.C."/>
            <person name="Myers E.W."/>
            <person name="Teeling E.C."/>
        </authorList>
    </citation>
    <scope>NUCLEOTIDE SEQUENCE [LARGE SCALE GENOMIC DNA]</scope>
    <source>
        <strain evidence="3">MRouAeg1</strain>
        <tissue evidence="3">Muscle</tissue>
    </source>
</reference>
<evidence type="ECO:0000313" key="3">
    <source>
        <dbReference type="EMBL" id="KAF6496135.1"/>
    </source>
</evidence>
<feature type="chain" id="PRO_5029795938" evidence="2">
    <location>
        <begin position="19"/>
        <end position="189"/>
    </location>
</feature>
<accession>A0A7J8JIJ3</accession>
<dbReference type="AlphaFoldDB" id="A0A7J8JIJ3"/>
<comment type="caution">
    <text evidence="3">The sequence shown here is derived from an EMBL/GenBank/DDBJ whole genome shotgun (WGS) entry which is preliminary data.</text>
</comment>
<keyword evidence="2" id="KW-0732">Signal</keyword>
<evidence type="ECO:0000256" key="2">
    <source>
        <dbReference type="SAM" id="SignalP"/>
    </source>
</evidence>
<evidence type="ECO:0000313" key="4">
    <source>
        <dbReference type="Proteomes" id="UP000593571"/>
    </source>
</evidence>